<evidence type="ECO:0000313" key="1">
    <source>
        <dbReference type="EMBL" id="GAH02554.1"/>
    </source>
</evidence>
<sequence>MIEQVKLRNSFIFYRQQVLYLIKIILLSKTIVGEKLKHANTNKEILGKILLSLNDHTEPIGKYIDFLPKKNEAESLRQSFSRNWYFIHSGIFFNKIVRSLTLWSEIPTTARGKKLI</sequence>
<dbReference type="EMBL" id="BART01028221">
    <property type="protein sequence ID" value="GAH02554.1"/>
    <property type="molecule type" value="Genomic_DNA"/>
</dbReference>
<organism evidence="1">
    <name type="scientific">marine sediment metagenome</name>
    <dbReference type="NCBI Taxonomy" id="412755"/>
    <lineage>
        <taxon>unclassified sequences</taxon>
        <taxon>metagenomes</taxon>
        <taxon>ecological metagenomes</taxon>
    </lineage>
</organism>
<protein>
    <submittedName>
        <fullName evidence="1">Uncharacterized protein</fullName>
    </submittedName>
</protein>
<comment type="caution">
    <text evidence="1">The sequence shown here is derived from an EMBL/GenBank/DDBJ whole genome shotgun (WGS) entry which is preliminary data.</text>
</comment>
<feature type="non-terminal residue" evidence="1">
    <location>
        <position position="116"/>
    </location>
</feature>
<accession>X1DBY5</accession>
<reference evidence="1" key="1">
    <citation type="journal article" date="2014" name="Front. Microbiol.">
        <title>High frequency of phylogenetically diverse reductive dehalogenase-homologous genes in deep subseafloor sedimentary metagenomes.</title>
        <authorList>
            <person name="Kawai M."/>
            <person name="Futagami T."/>
            <person name="Toyoda A."/>
            <person name="Takaki Y."/>
            <person name="Nishi S."/>
            <person name="Hori S."/>
            <person name="Arai W."/>
            <person name="Tsubouchi T."/>
            <person name="Morono Y."/>
            <person name="Uchiyama I."/>
            <person name="Ito T."/>
            <person name="Fujiyama A."/>
            <person name="Inagaki F."/>
            <person name="Takami H."/>
        </authorList>
    </citation>
    <scope>NUCLEOTIDE SEQUENCE</scope>
    <source>
        <strain evidence="1">Expedition CK06-06</strain>
    </source>
</reference>
<gene>
    <name evidence="1" type="ORF">S01H4_49823</name>
</gene>
<name>X1DBY5_9ZZZZ</name>
<proteinExistence type="predicted"/>
<dbReference type="AlphaFoldDB" id="X1DBY5"/>